<organism evidence="2 3">
    <name type="scientific">Mucuna pruriens</name>
    <name type="common">Velvet bean</name>
    <name type="synonym">Dolichos pruriens</name>
    <dbReference type="NCBI Taxonomy" id="157652"/>
    <lineage>
        <taxon>Eukaryota</taxon>
        <taxon>Viridiplantae</taxon>
        <taxon>Streptophyta</taxon>
        <taxon>Embryophyta</taxon>
        <taxon>Tracheophyta</taxon>
        <taxon>Spermatophyta</taxon>
        <taxon>Magnoliopsida</taxon>
        <taxon>eudicotyledons</taxon>
        <taxon>Gunneridae</taxon>
        <taxon>Pentapetalae</taxon>
        <taxon>rosids</taxon>
        <taxon>fabids</taxon>
        <taxon>Fabales</taxon>
        <taxon>Fabaceae</taxon>
        <taxon>Papilionoideae</taxon>
        <taxon>50 kb inversion clade</taxon>
        <taxon>NPAAA clade</taxon>
        <taxon>indigoferoid/millettioid clade</taxon>
        <taxon>Phaseoleae</taxon>
        <taxon>Mucuna</taxon>
    </lineage>
</organism>
<name>A0A371EUY0_MUCPR</name>
<comment type="caution">
    <text evidence="2">The sequence shown here is derived from an EMBL/GenBank/DDBJ whole genome shotgun (WGS) entry which is preliminary data.</text>
</comment>
<evidence type="ECO:0000313" key="3">
    <source>
        <dbReference type="Proteomes" id="UP000257109"/>
    </source>
</evidence>
<accession>A0A371EUY0</accession>
<gene>
    <name evidence="2" type="ORF">CR513_51071</name>
</gene>
<evidence type="ECO:0000256" key="1">
    <source>
        <dbReference type="SAM" id="MobiDB-lite"/>
    </source>
</evidence>
<sequence length="358" mass="42273">MVVDRKVPLAFTLGKYSDEILCHVVLMEATHILLGRHSQFDRKVTHYRVTNSFFCTNGTKDDPQTFISKRDQLKLKIKKEKNKKKKRKSKKLREKKKRKTRVGMKNRVRRKKVKEKRKVREKSKTNVKKRGDKIERMKGTLCLEIRGIRRVVLMRKSPILLTLYDFHLCCKPLLFVGLRQVMKEFRRSIHAKEASKCHIPRAFVPPKDAFAFVPRNHIYEINRMLCVQVNEFAHIELELEAYGQSGNIETMSGPYCDKQLGNSLSLKEHDLIRMYETSLHNCKPHLHVKRHDRILCRQEQKFHQMATCILNYKSGIHDEVEYCLFEMPKSFIYGSYNKGIKLEVPLVEEKTSLLQFEV</sequence>
<feature type="non-terminal residue" evidence="2">
    <location>
        <position position="1"/>
    </location>
</feature>
<dbReference type="EMBL" id="QJKJ01011967">
    <property type="protein sequence ID" value="RDX69769.1"/>
    <property type="molecule type" value="Genomic_DNA"/>
</dbReference>
<dbReference type="Proteomes" id="UP000257109">
    <property type="component" value="Unassembled WGS sequence"/>
</dbReference>
<reference evidence="2" key="1">
    <citation type="submission" date="2018-05" db="EMBL/GenBank/DDBJ databases">
        <title>Draft genome of Mucuna pruriens seed.</title>
        <authorList>
            <person name="Nnadi N.E."/>
            <person name="Vos R."/>
            <person name="Hasami M.H."/>
            <person name="Devisetty U.K."/>
            <person name="Aguiy J.C."/>
        </authorList>
    </citation>
    <scope>NUCLEOTIDE SEQUENCE [LARGE SCALE GENOMIC DNA]</scope>
    <source>
        <strain evidence="2">JCA_2017</strain>
    </source>
</reference>
<keyword evidence="3" id="KW-1185">Reference proteome</keyword>
<evidence type="ECO:0000313" key="2">
    <source>
        <dbReference type="EMBL" id="RDX69769.1"/>
    </source>
</evidence>
<dbReference type="AlphaFoldDB" id="A0A371EUY0"/>
<protein>
    <submittedName>
        <fullName evidence="2">Uncharacterized protein</fullName>
    </submittedName>
</protein>
<proteinExistence type="predicted"/>
<feature type="region of interest" description="Disordered" evidence="1">
    <location>
        <begin position="81"/>
        <end position="128"/>
    </location>
</feature>